<evidence type="ECO:0000313" key="3">
    <source>
        <dbReference type="Proteomes" id="UP000551327"/>
    </source>
</evidence>
<feature type="chain" id="PRO_5030613298" evidence="1">
    <location>
        <begin position="28"/>
        <end position="179"/>
    </location>
</feature>
<evidence type="ECO:0000313" key="2">
    <source>
        <dbReference type="EMBL" id="MBC2668168.1"/>
    </source>
</evidence>
<organism evidence="2 3">
    <name type="scientific">Novosphingobium piscinae</name>
    <dbReference type="NCBI Taxonomy" id="1507448"/>
    <lineage>
        <taxon>Bacteria</taxon>
        <taxon>Pseudomonadati</taxon>
        <taxon>Pseudomonadota</taxon>
        <taxon>Alphaproteobacteria</taxon>
        <taxon>Sphingomonadales</taxon>
        <taxon>Sphingomonadaceae</taxon>
        <taxon>Novosphingobium</taxon>
    </lineage>
</organism>
<evidence type="ECO:0000256" key="1">
    <source>
        <dbReference type="SAM" id="SignalP"/>
    </source>
</evidence>
<proteinExistence type="predicted"/>
<dbReference type="AlphaFoldDB" id="A0A7X1FWA2"/>
<protein>
    <submittedName>
        <fullName evidence="2">DUF4402 domain-containing protein</fullName>
    </submittedName>
</protein>
<reference evidence="2 3" key="1">
    <citation type="submission" date="2020-08" db="EMBL/GenBank/DDBJ databases">
        <title>The genome sequence of type strain Novosphingobium piscinae KCTC 42194.</title>
        <authorList>
            <person name="Liu Y."/>
        </authorList>
    </citation>
    <scope>NUCLEOTIDE SEQUENCE [LARGE SCALE GENOMIC DNA]</scope>
    <source>
        <strain evidence="2 3">KCTC 42194</strain>
    </source>
</reference>
<dbReference type="Proteomes" id="UP000551327">
    <property type="component" value="Unassembled WGS sequence"/>
</dbReference>
<dbReference type="InterPro" id="IPR025514">
    <property type="entry name" value="DUF4402"/>
</dbReference>
<sequence>MQLRHLALAAALSGLAVAGLAPTAAQAGTGNVALASGSAAARVLQPVSMANTADMRFGQIIQPTSAGTVRLSPAGTVTTTGGAAGNEAIAQTSGGPGAGEFTVTVAPNTFFVVFGPSSFTLSNGAATMPVSLLTGSLQLISQTPTANTFRLRVGGTLTLAANQAVGTYTGTYTLQTVYQ</sequence>
<keyword evidence="3" id="KW-1185">Reference proteome</keyword>
<dbReference type="Pfam" id="PF14352">
    <property type="entry name" value="DUF4402"/>
    <property type="match status" value="1"/>
</dbReference>
<dbReference type="EMBL" id="JACLAX010000002">
    <property type="protein sequence ID" value="MBC2668168.1"/>
    <property type="molecule type" value="Genomic_DNA"/>
</dbReference>
<name>A0A7X1FWA2_9SPHN</name>
<gene>
    <name evidence="2" type="ORF">H7F53_03290</name>
</gene>
<feature type="signal peptide" evidence="1">
    <location>
        <begin position="1"/>
        <end position="27"/>
    </location>
</feature>
<keyword evidence="1" id="KW-0732">Signal</keyword>
<dbReference type="RefSeq" id="WP_185678047.1">
    <property type="nucleotide sequence ID" value="NZ_JACLAX010000002.1"/>
</dbReference>
<accession>A0A7X1FWA2</accession>
<comment type="caution">
    <text evidence="2">The sequence shown here is derived from an EMBL/GenBank/DDBJ whole genome shotgun (WGS) entry which is preliminary data.</text>
</comment>